<dbReference type="EMBL" id="MH536811">
    <property type="protein sequence ID" value="AXG66275.1"/>
    <property type="molecule type" value="Genomic_DNA"/>
</dbReference>
<reference evidence="1 2" key="1">
    <citation type="submission" date="2018-06" db="EMBL/GenBank/DDBJ databases">
        <authorList>
            <person name="Moussa A."/>
            <person name="Couoh J.M."/>
            <person name="Harbem L."/>
            <person name="Okocha J.C."/>
            <person name="Taylor D."/>
            <person name="Teutsch A.B."/>
            <person name="Smith B.R."/>
            <person name="Suri N."/>
            <person name="Layton S.R."/>
            <person name="Kim T."/>
            <person name="Hughes L.E."/>
            <person name="Garlena R.A."/>
            <person name="Russell D.A."/>
            <person name="Pope W.H."/>
            <person name="Jacobs-Sera D."/>
            <person name="Hatfull G.F."/>
        </authorList>
    </citation>
    <scope>NUCLEOTIDE SEQUENCE [LARGE SCALE GENOMIC DNA]</scope>
</reference>
<dbReference type="KEGG" id="vg:55609332"/>
<evidence type="ECO:0000313" key="1">
    <source>
        <dbReference type="EMBL" id="AXG66275.1"/>
    </source>
</evidence>
<sequence>MSDRQPNFAVGDRVMNAGYVGVVKRVIKTGPSKYKYRVEFPHDTLTLSEGSLRRA</sequence>
<dbReference type="GeneID" id="55609332"/>
<accession>A0A345GTK3</accession>
<proteinExistence type="predicted"/>
<name>A0A345GTK3_9CAUD</name>
<dbReference type="Proteomes" id="UP000259354">
    <property type="component" value="Segment"/>
</dbReference>
<organism evidence="1 2">
    <name type="scientific">Streptomyces phage Annadreamy</name>
    <dbReference type="NCBI Taxonomy" id="2250335"/>
    <lineage>
        <taxon>Viruses</taxon>
        <taxon>Duplodnaviria</taxon>
        <taxon>Heunggongvirae</taxon>
        <taxon>Uroviricota</taxon>
        <taxon>Caudoviricetes</taxon>
        <taxon>Stanwilliamsviridae</taxon>
        <taxon>Loccivirinae</taxon>
        <taxon>Annadreamyvirus</taxon>
        <taxon>Annadreamyvirus annadreamy</taxon>
    </lineage>
</organism>
<dbReference type="RefSeq" id="YP_009839124.1">
    <property type="nucleotide sequence ID" value="NC_048719.1"/>
</dbReference>
<protein>
    <submittedName>
        <fullName evidence="1">Uncharacterized protein</fullName>
    </submittedName>
</protein>
<keyword evidence="2" id="KW-1185">Reference proteome</keyword>
<evidence type="ECO:0000313" key="2">
    <source>
        <dbReference type="Proteomes" id="UP000259354"/>
    </source>
</evidence>
<gene>
    <name evidence="1" type="primary">190</name>
    <name evidence="1" type="ORF">SEA_ANNADREAMY_190</name>
</gene>